<evidence type="ECO:0000313" key="1">
    <source>
        <dbReference type="EMBL" id="JAE25875.1"/>
    </source>
</evidence>
<reference evidence="1" key="2">
    <citation type="journal article" date="2015" name="Data Brief">
        <title>Shoot transcriptome of the giant reed, Arundo donax.</title>
        <authorList>
            <person name="Barrero R.A."/>
            <person name="Guerrero F.D."/>
            <person name="Moolhuijzen P."/>
            <person name="Goolsby J.A."/>
            <person name="Tidwell J."/>
            <person name="Bellgard S.E."/>
            <person name="Bellgard M.I."/>
        </authorList>
    </citation>
    <scope>NUCLEOTIDE SEQUENCE</scope>
    <source>
        <tissue evidence="1">Shoot tissue taken approximately 20 cm above the soil surface</tissue>
    </source>
</reference>
<sequence length="23" mass="2713">MLYFRCETCCILPYTDVSFCTFG</sequence>
<organism evidence="1">
    <name type="scientific">Arundo donax</name>
    <name type="common">Giant reed</name>
    <name type="synonym">Donax arundinaceus</name>
    <dbReference type="NCBI Taxonomy" id="35708"/>
    <lineage>
        <taxon>Eukaryota</taxon>
        <taxon>Viridiplantae</taxon>
        <taxon>Streptophyta</taxon>
        <taxon>Embryophyta</taxon>
        <taxon>Tracheophyta</taxon>
        <taxon>Spermatophyta</taxon>
        <taxon>Magnoliopsida</taxon>
        <taxon>Liliopsida</taxon>
        <taxon>Poales</taxon>
        <taxon>Poaceae</taxon>
        <taxon>PACMAD clade</taxon>
        <taxon>Arundinoideae</taxon>
        <taxon>Arundineae</taxon>
        <taxon>Arundo</taxon>
    </lineage>
</organism>
<protein>
    <submittedName>
        <fullName evidence="1">Uncharacterized protein</fullName>
    </submittedName>
</protein>
<reference evidence="1" key="1">
    <citation type="submission" date="2014-09" db="EMBL/GenBank/DDBJ databases">
        <authorList>
            <person name="Magalhaes I.L.F."/>
            <person name="Oliveira U."/>
            <person name="Santos F.R."/>
            <person name="Vidigal T.H.D.A."/>
            <person name="Brescovit A.D."/>
            <person name="Santos A.J."/>
        </authorList>
    </citation>
    <scope>NUCLEOTIDE SEQUENCE</scope>
    <source>
        <tissue evidence="1">Shoot tissue taken approximately 20 cm above the soil surface</tissue>
    </source>
</reference>
<dbReference type="EMBL" id="GBRH01172021">
    <property type="protein sequence ID" value="JAE25875.1"/>
    <property type="molecule type" value="Transcribed_RNA"/>
</dbReference>
<proteinExistence type="predicted"/>
<name>A0A0A9GL66_ARUDO</name>
<accession>A0A0A9GL66</accession>
<dbReference type="AlphaFoldDB" id="A0A0A9GL66"/>